<dbReference type="GO" id="GO:0045842">
    <property type="term" value="P:positive regulation of mitotic metaphase/anaphase transition"/>
    <property type="evidence" value="ECO:0007669"/>
    <property type="project" value="TreeGrafter"/>
</dbReference>
<dbReference type="SUPFAM" id="SSF48452">
    <property type="entry name" value="TPR-like"/>
    <property type="match status" value="1"/>
</dbReference>
<evidence type="ECO:0000256" key="5">
    <source>
        <dbReference type="ARBA" id="ARBA00022803"/>
    </source>
</evidence>
<evidence type="ECO:0000313" key="9">
    <source>
        <dbReference type="Proteomes" id="UP000467700"/>
    </source>
</evidence>
<name>A0A8S0VWU7_CYCAE</name>
<organism evidence="8 9">
    <name type="scientific">Cyclocybe aegerita</name>
    <name type="common">Black poplar mushroom</name>
    <name type="synonym">Agrocybe aegerita</name>
    <dbReference type="NCBI Taxonomy" id="1973307"/>
    <lineage>
        <taxon>Eukaryota</taxon>
        <taxon>Fungi</taxon>
        <taxon>Dikarya</taxon>
        <taxon>Basidiomycota</taxon>
        <taxon>Agaricomycotina</taxon>
        <taxon>Agaricomycetes</taxon>
        <taxon>Agaricomycetidae</taxon>
        <taxon>Agaricales</taxon>
        <taxon>Agaricineae</taxon>
        <taxon>Bolbitiaceae</taxon>
        <taxon>Cyclocybe</taxon>
    </lineage>
</organism>
<keyword evidence="1" id="KW-0132">Cell division</keyword>
<feature type="repeat" description="TPR" evidence="7">
    <location>
        <begin position="70"/>
        <end position="103"/>
    </location>
</feature>
<dbReference type="Gene3D" id="1.25.40.10">
    <property type="entry name" value="Tetratricopeptide repeat domain"/>
    <property type="match status" value="1"/>
</dbReference>
<dbReference type="PANTHER" id="PTHR12558">
    <property type="entry name" value="CELL DIVISION CYCLE 16,23,27"/>
    <property type="match status" value="1"/>
</dbReference>
<evidence type="ECO:0000256" key="7">
    <source>
        <dbReference type="PROSITE-ProRule" id="PRU00339"/>
    </source>
</evidence>
<evidence type="ECO:0000256" key="2">
    <source>
        <dbReference type="ARBA" id="ARBA00022737"/>
    </source>
</evidence>
<proteinExistence type="predicted"/>
<protein>
    <submittedName>
        <fullName evidence="8">Uncharacterized protein</fullName>
    </submittedName>
</protein>
<keyword evidence="4" id="KW-0833">Ubl conjugation pathway</keyword>
<keyword evidence="5 7" id="KW-0802">TPR repeat</keyword>
<dbReference type="InterPro" id="IPR011990">
    <property type="entry name" value="TPR-like_helical_dom_sf"/>
</dbReference>
<keyword evidence="9" id="KW-1185">Reference proteome</keyword>
<dbReference type="GO" id="GO:0005737">
    <property type="term" value="C:cytoplasm"/>
    <property type="evidence" value="ECO:0007669"/>
    <property type="project" value="TreeGrafter"/>
</dbReference>
<dbReference type="GO" id="GO:0016567">
    <property type="term" value="P:protein ubiquitination"/>
    <property type="evidence" value="ECO:0007669"/>
    <property type="project" value="TreeGrafter"/>
</dbReference>
<accession>A0A8S0VWU7</accession>
<sequence>MLQDVYGVTYAIAIYEALDAAASMCDGDLLLINERAVMSYNHGNFEKAAKMFQMALDLAQVTQTSQKAWATTYLNLRTAYRKLKRYEEARMAYVKVLELDPRHSVTLGFLGIVHHLLGNLDKGPLSSTTRWVPALGCVDAHSEYEFFYRKALSIDPINPHVLELLNIALESSLLATKTIEADFKNAVKLLKNKFSCHHSGKGKEKAPDDMSIG</sequence>
<evidence type="ECO:0000256" key="3">
    <source>
        <dbReference type="ARBA" id="ARBA00022776"/>
    </source>
</evidence>
<keyword evidence="3" id="KW-0498">Mitosis</keyword>
<comment type="caution">
    <text evidence="8">The sequence shown here is derived from an EMBL/GenBank/DDBJ whole genome shotgun (WGS) entry which is preliminary data.</text>
</comment>
<dbReference type="AlphaFoldDB" id="A0A8S0VWU7"/>
<dbReference type="PANTHER" id="PTHR12558:SF9">
    <property type="entry name" value="CELL DIVISION CYCLE PROTEIN 16 HOMOLOG"/>
    <property type="match status" value="1"/>
</dbReference>
<keyword evidence="6" id="KW-0131">Cell cycle</keyword>
<evidence type="ECO:0000256" key="6">
    <source>
        <dbReference type="ARBA" id="ARBA00023306"/>
    </source>
</evidence>
<dbReference type="Pfam" id="PF13424">
    <property type="entry name" value="TPR_12"/>
    <property type="match status" value="1"/>
</dbReference>
<gene>
    <name evidence="8" type="ORF">AAE3_LOCUS7691</name>
</gene>
<reference evidence="8 9" key="1">
    <citation type="submission" date="2020-01" db="EMBL/GenBank/DDBJ databases">
        <authorList>
            <person name="Gupta K D."/>
        </authorList>
    </citation>
    <scope>NUCLEOTIDE SEQUENCE [LARGE SCALE GENOMIC DNA]</scope>
</reference>
<dbReference type="InterPro" id="IPR019734">
    <property type="entry name" value="TPR_rpt"/>
</dbReference>
<dbReference type="PROSITE" id="PS50005">
    <property type="entry name" value="TPR"/>
    <property type="match status" value="1"/>
</dbReference>
<evidence type="ECO:0000313" key="8">
    <source>
        <dbReference type="EMBL" id="CAA7265544.1"/>
    </source>
</evidence>
<dbReference type="GO" id="GO:0031145">
    <property type="term" value="P:anaphase-promoting complex-dependent catabolic process"/>
    <property type="evidence" value="ECO:0007669"/>
    <property type="project" value="TreeGrafter"/>
</dbReference>
<dbReference type="EMBL" id="CACVBS010000049">
    <property type="protein sequence ID" value="CAA7265544.1"/>
    <property type="molecule type" value="Genomic_DNA"/>
</dbReference>
<dbReference type="PROSITE" id="PS50293">
    <property type="entry name" value="TPR_REGION"/>
    <property type="match status" value="1"/>
</dbReference>
<keyword evidence="2" id="KW-0677">Repeat</keyword>
<dbReference type="OrthoDB" id="10006270at2759"/>
<dbReference type="SMART" id="SM00028">
    <property type="entry name" value="TPR"/>
    <property type="match status" value="2"/>
</dbReference>
<evidence type="ECO:0000256" key="4">
    <source>
        <dbReference type="ARBA" id="ARBA00022786"/>
    </source>
</evidence>
<dbReference type="GO" id="GO:0051301">
    <property type="term" value="P:cell division"/>
    <property type="evidence" value="ECO:0007669"/>
    <property type="project" value="UniProtKB-KW"/>
</dbReference>
<evidence type="ECO:0000256" key="1">
    <source>
        <dbReference type="ARBA" id="ARBA00022618"/>
    </source>
</evidence>
<dbReference type="Proteomes" id="UP000467700">
    <property type="component" value="Unassembled WGS sequence"/>
</dbReference>
<dbReference type="GO" id="GO:0005680">
    <property type="term" value="C:anaphase-promoting complex"/>
    <property type="evidence" value="ECO:0007669"/>
    <property type="project" value="TreeGrafter"/>
</dbReference>